<dbReference type="InterPro" id="IPR020904">
    <property type="entry name" value="Sc_DH/Rdtase_CS"/>
</dbReference>
<comment type="caution">
    <text evidence="3">The sequence shown here is derived from an EMBL/GenBank/DDBJ whole genome shotgun (WGS) entry which is preliminary data.</text>
</comment>
<name>A0A8J3VQF4_9ACTN</name>
<dbReference type="PANTHER" id="PTHR43975">
    <property type="entry name" value="ZGC:101858"/>
    <property type="match status" value="1"/>
</dbReference>
<evidence type="ECO:0000313" key="3">
    <source>
        <dbReference type="EMBL" id="GIH14263.1"/>
    </source>
</evidence>
<dbReference type="InterPro" id="IPR002347">
    <property type="entry name" value="SDR_fam"/>
</dbReference>
<dbReference type="PROSITE" id="PS00061">
    <property type="entry name" value="ADH_SHORT"/>
    <property type="match status" value="1"/>
</dbReference>
<dbReference type="PRINTS" id="PR00080">
    <property type="entry name" value="SDRFAMILY"/>
</dbReference>
<keyword evidence="2" id="KW-0560">Oxidoreductase</keyword>
<dbReference type="PRINTS" id="PR00081">
    <property type="entry name" value="GDHRDH"/>
</dbReference>
<evidence type="ECO:0000256" key="1">
    <source>
        <dbReference type="ARBA" id="ARBA00006484"/>
    </source>
</evidence>
<dbReference type="InterPro" id="IPR036291">
    <property type="entry name" value="NAD(P)-bd_dom_sf"/>
</dbReference>
<sequence length="262" mass="26224">MSGRLDGTVAVVTGAAAGIGRAVALRLAAEGAATMLGDVDTAGLAETAAAIGDAGGRAATARTDVSDLGQMEALMAGAVAAYGRLDALVNNAGIALPGSVTTTSEADWDRVLAVNLRGVWLGMRSAIPHLQANGGGAVVNLSSVQAMLGFPQWAAYAATKGAIISLSQQAAVEYAPAGVRVNCVAPGTIMTPMNERIFETAPDPDALIRSWNSMHPIGRFGQPDEVAAAVAFLLSPDASFITGVCLRVDGGLAIAGPSGSPA</sequence>
<keyword evidence="4" id="KW-1185">Reference proteome</keyword>
<comment type="similarity">
    <text evidence="1">Belongs to the short-chain dehydrogenases/reductases (SDR) family.</text>
</comment>
<dbReference type="CDD" id="cd05233">
    <property type="entry name" value="SDR_c"/>
    <property type="match status" value="1"/>
</dbReference>
<dbReference type="RefSeq" id="WP_203917934.1">
    <property type="nucleotide sequence ID" value="NZ_BONZ01000022.1"/>
</dbReference>
<dbReference type="FunFam" id="3.40.50.720:FF:000084">
    <property type="entry name" value="Short-chain dehydrogenase reductase"/>
    <property type="match status" value="1"/>
</dbReference>
<protein>
    <submittedName>
        <fullName evidence="3">Short-chain dehydrogenase</fullName>
    </submittedName>
</protein>
<proteinExistence type="inferred from homology"/>
<reference evidence="3" key="1">
    <citation type="submission" date="2021-01" db="EMBL/GenBank/DDBJ databases">
        <title>Whole genome shotgun sequence of Rugosimonospora africana NBRC 104875.</title>
        <authorList>
            <person name="Komaki H."/>
            <person name="Tamura T."/>
        </authorList>
    </citation>
    <scope>NUCLEOTIDE SEQUENCE</scope>
    <source>
        <strain evidence="3">NBRC 104875</strain>
    </source>
</reference>
<dbReference type="AlphaFoldDB" id="A0A8J3VQF4"/>
<accession>A0A8J3VQF4</accession>
<dbReference type="Proteomes" id="UP000642748">
    <property type="component" value="Unassembled WGS sequence"/>
</dbReference>
<dbReference type="SUPFAM" id="SSF51735">
    <property type="entry name" value="NAD(P)-binding Rossmann-fold domains"/>
    <property type="match status" value="1"/>
</dbReference>
<dbReference type="NCBIfam" id="NF005559">
    <property type="entry name" value="PRK07231.1"/>
    <property type="match status" value="1"/>
</dbReference>
<organism evidence="3 4">
    <name type="scientific">Rugosimonospora africana</name>
    <dbReference type="NCBI Taxonomy" id="556532"/>
    <lineage>
        <taxon>Bacteria</taxon>
        <taxon>Bacillati</taxon>
        <taxon>Actinomycetota</taxon>
        <taxon>Actinomycetes</taxon>
        <taxon>Micromonosporales</taxon>
        <taxon>Micromonosporaceae</taxon>
        <taxon>Rugosimonospora</taxon>
    </lineage>
</organism>
<dbReference type="Pfam" id="PF13561">
    <property type="entry name" value="adh_short_C2"/>
    <property type="match status" value="1"/>
</dbReference>
<evidence type="ECO:0000256" key="2">
    <source>
        <dbReference type="ARBA" id="ARBA00023002"/>
    </source>
</evidence>
<dbReference type="GO" id="GO:0016491">
    <property type="term" value="F:oxidoreductase activity"/>
    <property type="evidence" value="ECO:0007669"/>
    <property type="project" value="UniProtKB-KW"/>
</dbReference>
<dbReference type="PANTHER" id="PTHR43975:SF2">
    <property type="entry name" value="EG:BACR7A4.14 PROTEIN-RELATED"/>
    <property type="match status" value="1"/>
</dbReference>
<dbReference type="EMBL" id="BONZ01000022">
    <property type="protein sequence ID" value="GIH14263.1"/>
    <property type="molecule type" value="Genomic_DNA"/>
</dbReference>
<dbReference type="Gene3D" id="3.40.50.720">
    <property type="entry name" value="NAD(P)-binding Rossmann-like Domain"/>
    <property type="match status" value="1"/>
</dbReference>
<gene>
    <name evidence="3" type="ORF">Raf01_24350</name>
</gene>
<evidence type="ECO:0000313" key="4">
    <source>
        <dbReference type="Proteomes" id="UP000642748"/>
    </source>
</evidence>